<dbReference type="EMBL" id="DOTR01000081">
    <property type="protein sequence ID" value="HCA03261.1"/>
    <property type="molecule type" value="Genomic_DNA"/>
</dbReference>
<dbReference type="InterPro" id="IPR001598">
    <property type="entry name" value="Transposase_IS30_CS"/>
</dbReference>
<evidence type="ECO:0000256" key="3">
    <source>
        <dbReference type="ARBA" id="ARBA00022578"/>
    </source>
</evidence>
<gene>
    <name evidence="7" type="ORF">DEO68_14065</name>
</gene>
<dbReference type="Pfam" id="PF00665">
    <property type="entry name" value="rve"/>
    <property type="match status" value="1"/>
</dbReference>
<evidence type="ECO:0000256" key="1">
    <source>
        <dbReference type="ARBA" id="ARBA00002190"/>
    </source>
</evidence>
<dbReference type="InterPro" id="IPR025246">
    <property type="entry name" value="IS30-like_HTH"/>
</dbReference>
<dbReference type="PROSITE" id="PS01043">
    <property type="entry name" value="TRANSPOSASE_IS30"/>
    <property type="match status" value="1"/>
</dbReference>
<dbReference type="GO" id="GO:0004803">
    <property type="term" value="F:transposase activity"/>
    <property type="evidence" value="ECO:0007669"/>
    <property type="project" value="InterPro"/>
</dbReference>
<dbReference type="Gene3D" id="3.30.420.10">
    <property type="entry name" value="Ribonuclease H-like superfamily/Ribonuclease H"/>
    <property type="match status" value="1"/>
</dbReference>
<dbReference type="Pfam" id="PF13936">
    <property type="entry name" value="HTH_38"/>
    <property type="match status" value="1"/>
</dbReference>
<keyword evidence="4" id="KW-0238">DNA-binding</keyword>
<dbReference type="InterPro" id="IPR001584">
    <property type="entry name" value="Integrase_cat-core"/>
</dbReference>
<name>A0A3D0KJ82_9GAMM</name>
<dbReference type="PROSITE" id="PS50994">
    <property type="entry name" value="INTEGRASE"/>
    <property type="match status" value="1"/>
</dbReference>
<evidence type="ECO:0000256" key="5">
    <source>
        <dbReference type="ARBA" id="ARBA00023172"/>
    </source>
</evidence>
<keyword evidence="3" id="KW-0815">Transposition</keyword>
<dbReference type="InterPro" id="IPR036397">
    <property type="entry name" value="RNaseH_sf"/>
</dbReference>
<reference evidence="7" key="1">
    <citation type="journal article" date="2018" name="Nat. Biotechnol.">
        <title>A standardized bacterial taxonomy based on genome phylogeny substantially revises the tree of life.</title>
        <authorList>
            <person name="Parks D.H."/>
            <person name="Chuvochina M."/>
            <person name="Waite D.W."/>
            <person name="Rinke C."/>
            <person name="Skarshewski A."/>
            <person name="Chaumeil P.A."/>
            <person name="Hugenholtz P."/>
        </authorList>
    </citation>
    <scope>NUCLEOTIDE SEQUENCE [LARGE SCALE GENOMIC DNA]</scope>
    <source>
        <strain evidence="7">UBA11284</strain>
    </source>
</reference>
<dbReference type="GO" id="GO:0015074">
    <property type="term" value="P:DNA integration"/>
    <property type="evidence" value="ECO:0007669"/>
    <property type="project" value="InterPro"/>
</dbReference>
<evidence type="ECO:0000256" key="4">
    <source>
        <dbReference type="ARBA" id="ARBA00023125"/>
    </source>
</evidence>
<dbReference type="InterPro" id="IPR051917">
    <property type="entry name" value="Transposase-Integrase"/>
</dbReference>
<proteinExistence type="inferred from homology"/>
<comment type="function">
    <text evidence="1">Required for the transposition of the insertion element.</text>
</comment>
<dbReference type="AlphaFoldDB" id="A0A3D0KJ82"/>
<evidence type="ECO:0000259" key="6">
    <source>
        <dbReference type="PROSITE" id="PS50994"/>
    </source>
</evidence>
<evidence type="ECO:0000256" key="2">
    <source>
        <dbReference type="ARBA" id="ARBA00006363"/>
    </source>
</evidence>
<dbReference type="NCBIfam" id="NF033563">
    <property type="entry name" value="transpos_IS30"/>
    <property type="match status" value="1"/>
</dbReference>
<dbReference type="InterPro" id="IPR053392">
    <property type="entry name" value="Transposase_IS30-like"/>
</dbReference>
<dbReference type="PANTHER" id="PTHR10948:SF23">
    <property type="entry name" value="TRANSPOSASE INSI FOR INSERTION SEQUENCE ELEMENT IS30A-RELATED"/>
    <property type="match status" value="1"/>
</dbReference>
<dbReference type="GO" id="GO:0005829">
    <property type="term" value="C:cytosol"/>
    <property type="evidence" value="ECO:0007669"/>
    <property type="project" value="TreeGrafter"/>
</dbReference>
<accession>A0A3D0KJ82</accession>
<dbReference type="GO" id="GO:0003677">
    <property type="term" value="F:DNA binding"/>
    <property type="evidence" value="ECO:0007669"/>
    <property type="project" value="UniProtKB-KW"/>
</dbReference>
<feature type="domain" description="Integrase catalytic" evidence="6">
    <location>
        <begin position="174"/>
        <end position="327"/>
    </location>
</feature>
<comment type="caution">
    <text evidence="7">The sequence shown here is derived from an EMBL/GenBank/DDBJ whole genome shotgun (WGS) entry which is preliminary data.</text>
</comment>
<keyword evidence="5" id="KW-0233">DNA recombination</keyword>
<dbReference type="Gene3D" id="1.10.10.60">
    <property type="entry name" value="Homeodomain-like"/>
    <property type="match status" value="1"/>
</dbReference>
<organism evidence="7">
    <name type="scientific">Halomonas campaniensis</name>
    <dbReference type="NCBI Taxonomy" id="213554"/>
    <lineage>
        <taxon>Bacteria</taxon>
        <taxon>Pseudomonadati</taxon>
        <taxon>Pseudomonadota</taxon>
        <taxon>Gammaproteobacteria</taxon>
        <taxon>Oceanospirillales</taxon>
        <taxon>Halomonadaceae</taxon>
        <taxon>Halomonas</taxon>
    </lineage>
</organism>
<evidence type="ECO:0000313" key="7">
    <source>
        <dbReference type="EMBL" id="HCA03261.1"/>
    </source>
</evidence>
<protein>
    <submittedName>
        <fullName evidence="7">IS30 family transposase</fullName>
    </submittedName>
</protein>
<dbReference type="GO" id="GO:0006313">
    <property type="term" value="P:DNA transposition"/>
    <property type="evidence" value="ECO:0007669"/>
    <property type="project" value="InterPro"/>
</dbReference>
<dbReference type="PANTHER" id="PTHR10948">
    <property type="entry name" value="TRANSPOSASE"/>
    <property type="match status" value="1"/>
</dbReference>
<comment type="similarity">
    <text evidence="2">Belongs to the transposase IS30 family.</text>
</comment>
<dbReference type="SUPFAM" id="SSF53098">
    <property type="entry name" value="Ribonuclease H-like"/>
    <property type="match status" value="1"/>
</dbReference>
<sequence length="338" mass="38466">MSYLELSIEERASIQVGQAQGMSLRHIAQLLGRAPSTISREIRRNQMAQNGYCARHAQRQREKRRVVCRPARKLLPGTERFDLIVHMLRRRLSPEQISGKLKTMKLPDLRDAYVCRETIYTAIYALPVGHLRKELIHCLRQGKTTRKPRRGEVDRRGQIPDMVSIHLRPPEVSKREMPGHWEGDLIKGKNNASAVGTLVELSSGYLILAKMDDATATSAVAGFSAALNRMPTTARKSMTYDQGREMTHHAKITQETGVAIYFCDPHSPWQRGANENINGLIRQYLPKGTDLSVHSQEELDAIAFELNMRPRKRFDFKCPIEVMSELMAKYHESPSTIQ</sequence>
<dbReference type="InterPro" id="IPR012337">
    <property type="entry name" value="RNaseH-like_sf"/>
</dbReference>